<comment type="caution">
    <text evidence="1">The sequence shown here is derived from an EMBL/GenBank/DDBJ whole genome shotgun (WGS) entry which is preliminary data.</text>
</comment>
<proteinExistence type="predicted"/>
<evidence type="ECO:0000313" key="1">
    <source>
        <dbReference type="EMBL" id="KAG0422201.1"/>
    </source>
</evidence>
<sequence>MDSVRDYVYESLGNCKPLFTFYKNAFNAFCESNIVHLNGFWLALWLVCFLFSCIVTVALKLSKYLMRMDDYLYAGIEVEESVAAHEGSALDLARWKEDREKPFLPKDL</sequence>
<name>A0AC60PMJ0_IXOPE</name>
<reference evidence="1 2" key="1">
    <citation type="journal article" date="2020" name="Cell">
        <title>Large-Scale Comparative Analyses of Tick Genomes Elucidate Their Genetic Diversity and Vector Capacities.</title>
        <authorList>
            <consortium name="Tick Genome and Microbiome Consortium (TIGMIC)"/>
            <person name="Jia N."/>
            <person name="Wang J."/>
            <person name="Shi W."/>
            <person name="Du L."/>
            <person name="Sun Y."/>
            <person name="Zhan W."/>
            <person name="Jiang J.F."/>
            <person name="Wang Q."/>
            <person name="Zhang B."/>
            <person name="Ji P."/>
            <person name="Bell-Sakyi L."/>
            <person name="Cui X.M."/>
            <person name="Yuan T.T."/>
            <person name="Jiang B.G."/>
            <person name="Yang W.F."/>
            <person name="Lam T.T."/>
            <person name="Chang Q.C."/>
            <person name="Ding S.J."/>
            <person name="Wang X.J."/>
            <person name="Zhu J.G."/>
            <person name="Ruan X.D."/>
            <person name="Zhao L."/>
            <person name="Wei J.T."/>
            <person name="Ye R.Z."/>
            <person name="Que T.C."/>
            <person name="Du C.H."/>
            <person name="Zhou Y.H."/>
            <person name="Cheng J.X."/>
            <person name="Dai P.F."/>
            <person name="Guo W.B."/>
            <person name="Han X.H."/>
            <person name="Huang E.J."/>
            <person name="Li L.F."/>
            <person name="Wei W."/>
            <person name="Gao Y.C."/>
            <person name="Liu J.Z."/>
            <person name="Shao H.Z."/>
            <person name="Wang X."/>
            <person name="Wang C.C."/>
            <person name="Yang T.C."/>
            <person name="Huo Q.B."/>
            <person name="Li W."/>
            <person name="Chen H.Y."/>
            <person name="Chen S.E."/>
            <person name="Zhou L.G."/>
            <person name="Ni X.B."/>
            <person name="Tian J.H."/>
            <person name="Sheng Y."/>
            <person name="Liu T."/>
            <person name="Pan Y.S."/>
            <person name="Xia L.Y."/>
            <person name="Li J."/>
            <person name="Zhao F."/>
            <person name="Cao W.C."/>
        </authorList>
    </citation>
    <scope>NUCLEOTIDE SEQUENCE [LARGE SCALE GENOMIC DNA]</scope>
    <source>
        <strain evidence="1">Iper-2018</strain>
    </source>
</reference>
<accession>A0AC60PMJ0</accession>
<organism evidence="1 2">
    <name type="scientific">Ixodes persulcatus</name>
    <name type="common">Taiga tick</name>
    <dbReference type="NCBI Taxonomy" id="34615"/>
    <lineage>
        <taxon>Eukaryota</taxon>
        <taxon>Metazoa</taxon>
        <taxon>Ecdysozoa</taxon>
        <taxon>Arthropoda</taxon>
        <taxon>Chelicerata</taxon>
        <taxon>Arachnida</taxon>
        <taxon>Acari</taxon>
        <taxon>Parasitiformes</taxon>
        <taxon>Ixodida</taxon>
        <taxon>Ixodoidea</taxon>
        <taxon>Ixodidae</taxon>
        <taxon>Ixodinae</taxon>
        <taxon>Ixodes</taxon>
    </lineage>
</organism>
<dbReference type="Proteomes" id="UP000805193">
    <property type="component" value="Unassembled WGS sequence"/>
</dbReference>
<keyword evidence="2" id="KW-1185">Reference proteome</keyword>
<protein>
    <submittedName>
        <fullName evidence="1">Uncharacterized protein</fullName>
    </submittedName>
</protein>
<evidence type="ECO:0000313" key="2">
    <source>
        <dbReference type="Proteomes" id="UP000805193"/>
    </source>
</evidence>
<dbReference type="EMBL" id="JABSTQ010010261">
    <property type="protein sequence ID" value="KAG0422201.1"/>
    <property type="molecule type" value="Genomic_DNA"/>
</dbReference>
<gene>
    <name evidence="1" type="ORF">HPB47_001943</name>
</gene>